<keyword evidence="1" id="KW-0812">Transmembrane</keyword>
<dbReference type="Proteomes" id="UP001499942">
    <property type="component" value="Unassembled WGS sequence"/>
</dbReference>
<name>A0ABP5YV66_9ACTN</name>
<keyword evidence="1" id="KW-0472">Membrane</keyword>
<dbReference type="RefSeq" id="WP_344358166.1">
    <property type="nucleotide sequence ID" value="NZ_BAAASR010000007.1"/>
</dbReference>
<evidence type="ECO:0000256" key="1">
    <source>
        <dbReference type="SAM" id="Phobius"/>
    </source>
</evidence>
<evidence type="ECO:0000313" key="2">
    <source>
        <dbReference type="EMBL" id="GAA2485591.1"/>
    </source>
</evidence>
<sequence length="209" mass="23134">MAWLIADRSGNRTATDQLDGAILRLDPQHEHALARRTEKAATAPGVKAAQAATLYADALATAPHSASMRSGLDDASYRLLRGLRWLALLCLALAGVSIDLFPTQGETQRELPLPLGQRLWDLIPMAIVWALGALLRYRRLGAGVRVNLRSLVRRRPWARVVLAQAAWAMVCAMLITQIPWTERTFPQVLFWTGLLSTVATMWFDRGKNG</sequence>
<organism evidence="2 3">
    <name type="scientific">Streptomyces gobitricini</name>
    <dbReference type="NCBI Taxonomy" id="68211"/>
    <lineage>
        <taxon>Bacteria</taxon>
        <taxon>Bacillati</taxon>
        <taxon>Actinomycetota</taxon>
        <taxon>Actinomycetes</taxon>
        <taxon>Kitasatosporales</taxon>
        <taxon>Streptomycetaceae</taxon>
        <taxon>Streptomyces</taxon>
    </lineage>
</organism>
<feature type="transmembrane region" description="Helical" evidence="1">
    <location>
        <begin position="157"/>
        <end position="178"/>
    </location>
</feature>
<protein>
    <submittedName>
        <fullName evidence="2">Uncharacterized protein</fullName>
    </submittedName>
</protein>
<reference evidence="3" key="1">
    <citation type="journal article" date="2019" name="Int. J. Syst. Evol. Microbiol.">
        <title>The Global Catalogue of Microorganisms (GCM) 10K type strain sequencing project: providing services to taxonomists for standard genome sequencing and annotation.</title>
        <authorList>
            <consortium name="The Broad Institute Genomics Platform"/>
            <consortium name="The Broad Institute Genome Sequencing Center for Infectious Disease"/>
            <person name="Wu L."/>
            <person name="Ma J."/>
        </authorList>
    </citation>
    <scope>NUCLEOTIDE SEQUENCE [LARGE SCALE GENOMIC DNA]</scope>
    <source>
        <strain evidence="3">JCM 5062</strain>
    </source>
</reference>
<keyword evidence="1" id="KW-1133">Transmembrane helix</keyword>
<comment type="caution">
    <text evidence="2">The sequence shown here is derived from an EMBL/GenBank/DDBJ whole genome shotgun (WGS) entry which is preliminary data.</text>
</comment>
<feature type="transmembrane region" description="Helical" evidence="1">
    <location>
        <begin position="118"/>
        <end position="137"/>
    </location>
</feature>
<dbReference type="EMBL" id="BAAASR010000007">
    <property type="protein sequence ID" value="GAA2485591.1"/>
    <property type="molecule type" value="Genomic_DNA"/>
</dbReference>
<accession>A0ABP5YV66</accession>
<feature type="transmembrane region" description="Helical" evidence="1">
    <location>
        <begin position="184"/>
        <end position="203"/>
    </location>
</feature>
<feature type="transmembrane region" description="Helical" evidence="1">
    <location>
        <begin position="79"/>
        <end position="98"/>
    </location>
</feature>
<evidence type="ECO:0000313" key="3">
    <source>
        <dbReference type="Proteomes" id="UP001499942"/>
    </source>
</evidence>
<proteinExistence type="predicted"/>
<keyword evidence="3" id="KW-1185">Reference proteome</keyword>
<gene>
    <name evidence="2" type="ORF">GCM10010393_15770</name>
</gene>